<organism evidence="2 3">
    <name type="scientific">Sesamum alatum</name>
    <dbReference type="NCBI Taxonomy" id="300844"/>
    <lineage>
        <taxon>Eukaryota</taxon>
        <taxon>Viridiplantae</taxon>
        <taxon>Streptophyta</taxon>
        <taxon>Embryophyta</taxon>
        <taxon>Tracheophyta</taxon>
        <taxon>Spermatophyta</taxon>
        <taxon>Magnoliopsida</taxon>
        <taxon>eudicotyledons</taxon>
        <taxon>Gunneridae</taxon>
        <taxon>Pentapetalae</taxon>
        <taxon>asterids</taxon>
        <taxon>lamiids</taxon>
        <taxon>Lamiales</taxon>
        <taxon>Pedaliaceae</taxon>
        <taxon>Sesamum</taxon>
    </lineage>
</organism>
<comment type="caution">
    <text evidence="2">The sequence shown here is derived from an EMBL/GenBank/DDBJ whole genome shotgun (WGS) entry which is preliminary data.</text>
</comment>
<evidence type="ECO:0000313" key="3">
    <source>
        <dbReference type="Proteomes" id="UP001293254"/>
    </source>
</evidence>
<keyword evidence="3" id="KW-1185">Reference proteome</keyword>
<dbReference type="Pfam" id="PF14111">
    <property type="entry name" value="DUF4283"/>
    <property type="match status" value="1"/>
</dbReference>
<proteinExistence type="predicted"/>
<dbReference type="AlphaFoldDB" id="A0AAE1YZ12"/>
<evidence type="ECO:0000313" key="2">
    <source>
        <dbReference type="EMBL" id="KAK4438712.1"/>
    </source>
</evidence>
<accession>A0AAE1YZ12</accession>
<feature type="domain" description="DUF4283" evidence="1">
    <location>
        <begin position="26"/>
        <end position="100"/>
    </location>
</feature>
<reference evidence="2" key="1">
    <citation type="submission" date="2020-06" db="EMBL/GenBank/DDBJ databases">
        <authorList>
            <person name="Li T."/>
            <person name="Hu X."/>
            <person name="Zhang T."/>
            <person name="Song X."/>
            <person name="Zhang H."/>
            <person name="Dai N."/>
            <person name="Sheng W."/>
            <person name="Hou X."/>
            <person name="Wei L."/>
        </authorList>
    </citation>
    <scope>NUCLEOTIDE SEQUENCE</scope>
    <source>
        <strain evidence="2">3651</strain>
        <tissue evidence="2">Leaf</tissue>
    </source>
</reference>
<gene>
    <name evidence="2" type="ORF">Salat_0205700</name>
</gene>
<dbReference type="Proteomes" id="UP001293254">
    <property type="component" value="Unassembled WGS sequence"/>
</dbReference>
<dbReference type="EMBL" id="JACGWO010000001">
    <property type="protein sequence ID" value="KAK4438712.1"/>
    <property type="molecule type" value="Genomic_DNA"/>
</dbReference>
<reference evidence="2" key="2">
    <citation type="journal article" date="2024" name="Plant">
        <title>Genomic evolution and insights into agronomic trait innovations of Sesamum species.</title>
        <authorList>
            <person name="Miao H."/>
            <person name="Wang L."/>
            <person name="Qu L."/>
            <person name="Liu H."/>
            <person name="Sun Y."/>
            <person name="Le M."/>
            <person name="Wang Q."/>
            <person name="Wei S."/>
            <person name="Zheng Y."/>
            <person name="Lin W."/>
            <person name="Duan Y."/>
            <person name="Cao H."/>
            <person name="Xiong S."/>
            <person name="Wang X."/>
            <person name="Wei L."/>
            <person name="Li C."/>
            <person name="Ma Q."/>
            <person name="Ju M."/>
            <person name="Zhao R."/>
            <person name="Li G."/>
            <person name="Mu C."/>
            <person name="Tian Q."/>
            <person name="Mei H."/>
            <person name="Zhang T."/>
            <person name="Gao T."/>
            <person name="Zhang H."/>
        </authorList>
    </citation>
    <scope>NUCLEOTIDE SEQUENCE</scope>
    <source>
        <strain evidence="2">3651</strain>
    </source>
</reference>
<dbReference type="InterPro" id="IPR025558">
    <property type="entry name" value="DUF4283"/>
</dbReference>
<name>A0AAE1YZ12_9LAMI</name>
<protein>
    <recommendedName>
        <fullName evidence="1">DUF4283 domain-containing protein</fullName>
    </recommendedName>
</protein>
<sequence length="145" mass="16758">MGKMLSLTEEKTEQVKIPDAIWKQSEDVHLMVIGRVLSRKWVNFEALKIGLIRMLNPGKGMTVRSLNDERFLIAFNHRIDKRRAIEGGPWIFDKQLIVLNTIDRGDNPLDICLDKCAFTVFIHDIPYSQRTHEMARHIGQSLGEM</sequence>
<evidence type="ECO:0000259" key="1">
    <source>
        <dbReference type="Pfam" id="PF14111"/>
    </source>
</evidence>